<dbReference type="AlphaFoldDB" id="A0A9W9LM81"/>
<name>A0A9W9LM81_9EURO</name>
<evidence type="ECO:0000256" key="15">
    <source>
        <dbReference type="ARBA" id="ARBA00048766"/>
    </source>
</evidence>
<dbReference type="EMBL" id="JAPQKN010000003">
    <property type="protein sequence ID" value="KAJ5166257.1"/>
    <property type="molecule type" value="Genomic_DNA"/>
</dbReference>
<keyword evidence="3" id="KW-0964">Secreted</keyword>
<dbReference type="RefSeq" id="XP_056542718.1">
    <property type="nucleotide sequence ID" value="XM_056687163.1"/>
</dbReference>
<evidence type="ECO:0000256" key="5">
    <source>
        <dbReference type="ARBA" id="ARBA00022737"/>
    </source>
</evidence>
<keyword evidence="10" id="KW-0961">Cell wall biogenesis/degradation</keyword>
<evidence type="ECO:0000256" key="3">
    <source>
        <dbReference type="ARBA" id="ARBA00022525"/>
    </source>
</evidence>
<evidence type="ECO:0000256" key="2">
    <source>
        <dbReference type="ARBA" id="ARBA00008834"/>
    </source>
</evidence>
<dbReference type="GO" id="GO:0071555">
    <property type="term" value="P:cell wall organization"/>
    <property type="evidence" value="ECO:0007669"/>
    <property type="project" value="UniProtKB-KW"/>
</dbReference>
<dbReference type="GeneID" id="81426339"/>
<protein>
    <recommendedName>
        <fullName evidence="12">galacturonan 1,4-alpha-galacturonidase</fullName>
        <ecNumber evidence="12">3.2.1.67</ecNumber>
    </recommendedName>
    <alternativeName>
        <fullName evidence="14">Galacturan 1,4-alpha-galacturonidase</fullName>
    </alternativeName>
    <alternativeName>
        <fullName evidence="13">Poly(1,4-alpha-D-galacturonide)galacturonohydrolase</fullName>
    </alternativeName>
</protein>
<evidence type="ECO:0000256" key="18">
    <source>
        <dbReference type="SAM" id="SignalP"/>
    </source>
</evidence>
<evidence type="ECO:0000256" key="10">
    <source>
        <dbReference type="ARBA" id="ARBA00023316"/>
    </source>
</evidence>
<dbReference type="Gene3D" id="2.160.20.10">
    <property type="entry name" value="Single-stranded right-handed beta-helix, Pectin lyase-like"/>
    <property type="match status" value="1"/>
</dbReference>
<keyword evidence="20" id="KW-1185">Reference proteome</keyword>
<keyword evidence="6 17" id="KW-0378">Hydrolase</keyword>
<dbReference type="PANTHER" id="PTHR31736">
    <property type="match status" value="1"/>
</dbReference>
<comment type="subcellular location">
    <subcellularLocation>
        <location evidence="1">Secreted</location>
    </subcellularLocation>
</comment>
<dbReference type="EC" id="3.2.1.67" evidence="12"/>
<evidence type="ECO:0000256" key="12">
    <source>
        <dbReference type="ARBA" id="ARBA00038933"/>
    </source>
</evidence>
<evidence type="ECO:0000256" key="7">
    <source>
        <dbReference type="ARBA" id="ARBA00023157"/>
    </source>
</evidence>
<evidence type="ECO:0000313" key="20">
    <source>
        <dbReference type="Proteomes" id="UP001149163"/>
    </source>
</evidence>
<evidence type="ECO:0000256" key="9">
    <source>
        <dbReference type="ARBA" id="ARBA00023295"/>
    </source>
</evidence>
<proteinExistence type="inferred from homology"/>
<dbReference type="OrthoDB" id="187139at2759"/>
<comment type="similarity">
    <text evidence="2 17">Belongs to the glycosyl hydrolase 28 family.</text>
</comment>
<evidence type="ECO:0000256" key="11">
    <source>
        <dbReference type="ARBA" id="ARBA00037312"/>
    </source>
</evidence>
<dbReference type="InterPro" id="IPR000743">
    <property type="entry name" value="Glyco_hydro_28"/>
</dbReference>
<dbReference type="SUPFAM" id="SSF51126">
    <property type="entry name" value="Pectin lyase-like"/>
    <property type="match status" value="1"/>
</dbReference>
<dbReference type="PANTHER" id="PTHR31736:SF14">
    <property type="entry name" value="EXOPOLYGALACTURONASE X-1-RELATED"/>
    <property type="match status" value="1"/>
</dbReference>
<reference evidence="19" key="2">
    <citation type="journal article" date="2023" name="IMA Fungus">
        <title>Comparative genomic study of the Penicillium genus elucidates a diverse pangenome and 15 lateral gene transfer events.</title>
        <authorList>
            <person name="Petersen C."/>
            <person name="Sorensen T."/>
            <person name="Nielsen M.R."/>
            <person name="Sondergaard T.E."/>
            <person name="Sorensen J.L."/>
            <person name="Fitzpatrick D.A."/>
            <person name="Frisvad J.C."/>
            <person name="Nielsen K.L."/>
        </authorList>
    </citation>
    <scope>NUCLEOTIDE SEQUENCE</scope>
    <source>
        <strain evidence="19">IBT 26290</strain>
    </source>
</reference>
<dbReference type="InterPro" id="IPR011050">
    <property type="entry name" value="Pectin_lyase_fold/virulence"/>
</dbReference>
<evidence type="ECO:0000256" key="8">
    <source>
        <dbReference type="ARBA" id="ARBA00023180"/>
    </source>
</evidence>
<comment type="caution">
    <text evidence="19">The sequence shown here is derived from an EMBL/GenBank/DDBJ whole genome shotgun (WGS) entry which is preliminary data.</text>
</comment>
<dbReference type="GO" id="GO:0045490">
    <property type="term" value="P:pectin catabolic process"/>
    <property type="evidence" value="ECO:0007669"/>
    <property type="project" value="UniProtKB-ARBA"/>
</dbReference>
<keyword evidence="9 17" id="KW-0326">Glycosidase</keyword>
<dbReference type="GO" id="GO:0047911">
    <property type="term" value="F:galacturan 1,4-alpha-galacturonidase activity"/>
    <property type="evidence" value="ECO:0007669"/>
    <property type="project" value="UniProtKB-EC"/>
</dbReference>
<dbReference type="PROSITE" id="PS00502">
    <property type="entry name" value="POLYGALACTURONASE"/>
    <property type="match status" value="1"/>
</dbReference>
<dbReference type="Proteomes" id="UP001149163">
    <property type="component" value="Unassembled WGS sequence"/>
</dbReference>
<feature type="signal peptide" evidence="18">
    <location>
        <begin position="1"/>
        <end position="25"/>
    </location>
</feature>
<dbReference type="Pfam" id="PF00295">
    <property type="entry name" value="Glyco_hydro_28"/>
    <property type="match status" value="1"/>
</dbReference>
<keyword evidence="7" id="KW-1015">Disulfide bond</keyword>
<dbReference type="SMART" id="SM00710">
    <property type="entry name" value="PbH1"/>
    <property type="match status" value="5"/>
</dbReference>
<keyword evidence="4 18" id="KW-0732">Signal</keyword>
<evidence type="ECO:0000256" key="6">
    <source>
        <dbReference type="ARBA" id="ARBA00022801"/>
    </source>
</evidence>
<dbReference type="InterPro" id="IPR012334">
    <property type="entry name" value="Pectin_lyas_fold"/>
</dbReference>
<evidence type="ECO:0000256" key="13">
    <source>
        <dbReference type="ARBA" id="ARBA00041604"/>
    </source>
</evidence>
<evidence type="ECO:0000256" key="17">
    <source>
        <dbReference type="RuleBase" id="RU361169"/>
    </source>
</evidence>
<evidence type="ECO:0000313" key="19">
    <source>
        <dbReference type="EMBL" id="KAJ5166257.1"/>
    </source>
</evidence>
<dbReference type="FunFam" id="2.160.20.10:FF:000027">
    <property type="entry name" value="Probable exopolygalacturonase X"/>
    <property type="match status" value="1"/>
</dbReference>
<accession>A0A9W9LM81</accession>
<comment type="catalytic activity">
    <reaction evidence="15">
        <text>[(1-&gt;4)-alpha-D-galacturonosyl](n) + H2O = alpha-D-galacturonate + [(1-&gt;4)-alpha-D-galacturonosyl](n-1)</text>
        <dbReference type="Rhea" id="RHEA:14117"/>
        <dbReference type="Rhea" id="RHEA-COMP:14570"/>
        <dbReference type="Rhea" id="RHEA-COMP:14572"/>
        <dbReference type="ChEBI" id="CHEBI:15377"/>
        <dbReference type="ChEBI" id="CHEBI:58658"/>
        <dbReference type="ChEBI" id="CHEBI:140523"/>
        <dbReference type="EC" id="3.2.1.67"/>
    </reaction>
</comment>
<gene>
    <name evidence="19" type="ORF">N7482_005038</name>
</gene>
<keyword evidence="5" id="KW-0677">Repeat</keyword>
<feature type="chain" id="PRO_5040784169" description="galacturonan 1,4-alpha-galacturonidase" evidence="18">
    <location>
        <begin position="26"/>
        <end position="435"/>
    </location>
</feature>
<comment type="function">
    <text evidence="11">Specific in hydrolyzing the terminal glycosidic bond of polygalacturonic acid and oligogalacturonates.</text>
</comment>
<organism evidence="19 20">
    <name type="scientific">Penicillium canariense</name>
    <dbReference type="NCBI Taxonomy" id="189055"/>
    <lineage>
        <taxon>Eukaryota</taxon>
        <taxon>Fungi</taxon>
        <taxon>Dikarya</taxon>
        <taxon>Ascomycota</taxon>
        <taxon>Pezizomycotina</taxon>
        <taxon>Eurotiomycetes</taxon>
        <taxon>Eurotiomycetidae</taxon>
        <taxon>Eurotiales</taxon>
        <taxon>Aspergillaceae</taxon>
        <taxon>Penicillium</taxon>
    </lineage>
</organism>
<keyword evidence="8" id="KW-0325">Glycoprotein</keyword>
<dbReference type="InterPro" id="IPR006626">
    <property type="entry name" value="PbH1"/>
</dbReference>
<evidence type="ECO:0000256" key="4">
    <source>
        <dbReference type="ARBA" id="ARBA00022729"/>
    </source>
</evidence>
<sequence length="435" mass="46972">MKVPTLLTQAIGLALFFGVAVEANAYSRTDACHPHHPFKPLPASHARHKTCHVPSHGNGKDDSANILSTLKRCNNGGKVVFDADKTYTVGKAMDLTFLQHVDLEILGTVQFTNDTDYWQANAFKQIYQNATTFFQLGGTDVNVYGDGTLDGNGQVWYDLYAEDALILRPILVGIIGLQGGTIGPLKLRYSPQWYHFVANSSNVLFEGIDISGYSKSAHTAKNTDGWDLYRSTNIVIQDSVINNGDDCVSFKPNVTDIVVQNLHCNGSHGISVGSLGQYKGEVDIVENVLVYNISMFNASDGARIKVWPGVSSALSTDLQGGGGSGSVKNITYDMMTIDNVDYAIEVTQCYGQSNLTLCNEYPSSLTISDVHFTNIKGTTSGKYDPVVGTIVCSSPDVCSDIYATEIDVTSPSGDNSFTCKNVDDSLLDVNCTTSS</sequence>
<evidence type="ECO:0000256" key="14">
    <source>
        <dbReference type="ARBA" id="ARBA00043142"/>
    </source>
</evidence>
<evidence type="ECO:0000256" key="16">
    <source>
        <dbReference type="PROSITE-ProRule" id="PRU10052"/>
    </source>
</evidence>
<dbReference type="GO" id="GO:0004650">
    <property type="term" value="F:polygalacturonase activity"/>
    <property type="evidence" value="ECO:0007669"/>
    <property type="project" value="InterPro"/>
</dbReference>
<dbReference type="GO" id="GO:0005576">
    <property type="term" value="C:extracellular region"/>
    <property type="evidence" value="ECO:0007669"/>
    <property type="project" value="UniProtKB-SubCell"/>
</dbReference>
<evidence type="ECO:0000256" key="1">
    <source>
        <dbReference type="ARBA" id="ARBA00004613"/>
    </source>
</evidence>
<reference evidence="19" key="1">
    <citation type="submission" date="2022-11" db="EMBL/GenBank/DDBJ databases">
        <authorList>
            <person name="Petersen C."/>
        </authorList>
    </citation>
    <scope>NUCLEOTIDE SEQUENCE</scope>
    <source>
        <strain evidence="19">IBT 26290</strain>
    </source>
</reference>
<feature type="active site" evidence="16">
    <location>
        <position position="268"/>
    </location>
</feature>